<reference evidence="5 6" key="1">
    <citation type="submission" date="2023-09" db="EMBL/GenBank/DDBJ databases">
        <authorList>
            <person name="Rey-Velasco X."/>
        </authorList>
    </citation>
    <scope>NUCLEOTIDE SEQUENCE [LARGE SCALE GENOMIC DNA]</scope>
    <source>
        <strain evidence="5 6">F117</strain>
    </source>
</reference>
<name>A0ABU3D284_9FLAO</name>
<dbReference type="Gene3D" id="3.90.220.20">
    <property type="entry name" value="DNA methylase specificity domains"/>
    <property type="match status" value="2"/>
</dbReference>
<dbReference type="EMBL" id="JAVRHK010000001">
    <property type="protein sequence ID" value="MDT0675123.1"/>
    <property type="molecule type" value="Genomic_DNA"/>
</dbReference>
<dbReference type="InterPro" id="IPR052021">
    <property type="entry name" value="Type-I_RS_S_subunit"/>
</dbReference>
<gene>
    <name evidence="5" type="ORF">RM539_00815</name>
</gene>
<dbReference type="EC" id="3.1.21.-" evidence="5"/>
<dbReference type="SUPFAM" id="SSF116734">
    <property type="entry name" value="DNA methylase specificity domain"/>
    <property type="match status" value="2"/>
</dbReference>
<keyword evidence="5" id="KW-0255">Endonuclease</keyword>
<evidence type="ECO:0000259" key="4">
    <source>
        <dbReference type="Pfam" id="PF01420"/>
    </source>
</evidence>
<feature type="domain" description="Type I restriction modification DNA specificity" evidence="4">
    <location>
        <begin position="240"/>
        <end position="402"/>
    </location>
</feature>
<keyword evidence="5" id="KW-0378">Hydrolase</keyword>
<dbReference type="InterPro" id="IPR000055">
    <property type="entry name" value="Restrct_endonuc_typeI_TRD"/>
</dbReference>
<proteinExistence type="inferred from homology"/>
<sequence length="444" mass="51009">MNKYDSYKDSGVEWIGAIPKSWSLKRIKHTTYVKGRIGWKGLRSDEFRKESDSIAVTGTDFKNGKIDWENCYQISRDRYDEDPYIQLKEDDLLITKDGTIGKIALVEDMPKVATLNSGIFVTRPLNIEYSNKFLYWVLVSDIFSAFYDFNKSGSTIQHLYQYVFDEFNFPLPSKEEQTAITTYLNQKTTEIDNLVIKKESLIKLLEEEQTAVINQAVTKGLNAEVPMKNSGVKWLGEIPKHWEMNRIGFITNKIGDGLHGTPAYVEKSSFPFINGNNLYKGGIRITDKTKFVSEKEYMSNNRGLDKNTLLISLNGTIGNLAFYNTEKVMLSKSVGYLKLINSINKYYVYYFLKSKSASDFINLQLSGSTINNLSLYSLNKFPIPFPSEKEQIDIVNFIFRENQRSDKIIMKVDKEIKLLKEYKTALISEVVTGKIDVREEVMVN</sequence>
<protein>
    <submittedName>
        <fullName evidence="5">Restriction endonuclease subunit S</fullName>
        <ecNumber evidence="5">3.1.21.-</ecNumber>
    </submittedName>
</protein>
<dbReference type="RefSeq" id="WP_311501567.1">
    <property type="nucleotide sequence ID" value="NZ_JAVRHK010000001.1"/>
</dbReference>
<keyword evidence="3" id="KW-0238">DNA-binding</keyword>
<dbReference type="Proteomes" id="UP001262582">
    <property type="component" value="Unassembled WGS sequence"/>
</dbReference>
<dbReference type="PANTHER" id="PTHR30408:SF12">
    <property type="entry name" value="TYPE I RESTRICTION ENZYME MJAVIII SPECIFICITY SUBUNIT"/>
    <property type="match status" value="1"/>
</dbReference>
<comment type="similarity">
    <text evidence="1">Belongs to the type-I restriction system S methylase family.</text>
</comment>
<dbReference type="GO" id="GO:0004519">
    <property type="term" value="F:endonuclease activity"/>
    <property type="evidence" value="ECO:0007669"/>
    <property type="project" value="UniProtKB-KW"/>
</dbReference>
<dbReference type="GO" id="GO:0016787">
    <property type="term" value="F:hydrolase activity"/>
    <property type="evidence" value="ECO:0007669"/>
    <property type="project" value="UniProtKB-KW"/>
</dbReference>
<feature type="domain" description="Type I restriction modification DNA specificity" evidence="4">
    <location>
        <begin position="61"/>
        <end position="191"/>
    </location>
</feature>
<evidence type="ECO:0000256" key="1">
    <source>
        <dbReference type="ARBA" id="ARBA00010923"/>
    </source>
</evidence>
<dbReference type="Pfam" id="PF01420">
    <property type="entry name" value="Methylase_S"/>
    <property type="match status" value="2"/>
</dbReference>
<evidence type="ECO:0000256" key="2">
    <source>
        <dbReference type="ARBA" id="ARBA00022747"/>
    </source>
</evidence>
<evidence type="ECO:0000313" key="6">
    <source>
        <dbReference type="Proteomes" id="UP001262582"/>
    </source>
</evidence>
<accession>A0ABU3D284</accession>
<evidence type="ECO:0000256" key="3">
    <source>
        <dbReference type="ARBA" id="ARBA00023125"/>
    </source>
</evidence>
<organism evidence="5 6">
    <name type="scientific">Autumnicola musiva</name>
    <dbReference type="NCBI Taxonomy" id="3075589"/>
    <lineage>
        <taxon>Bacteria</taxon>
        <taxon>Pseudomonadati</taxon>
        <taxon>Bacteroidota</taxon>
        <taxon>Flavobacteriia</taxon>
        <taxon>Flavobacteriales</taxon>
        <taxon>Flavobacteriaceae</taxon>
        <taxon>Autumnicola</taxon>
    </lineage>
</organism>
<dbReference type="PANTHER" id="PTHR30408">
    <property type="entry name" value="TYPE-1 RESTRICTION ENZYME ECOKI SPECIFICITY PROTEIN"/>
    <property type="match status" value="1"/>
</dbReference>
<comment type="caution">
    <text evidence="5">The sequence shown here is derived from an EMBL/GenBank/DDBJ whole genome shotgun (WGS) entry which is preliminary data.</text>
</comment>
<keyword evidence="6" id="KW-1185">Reference proteome</keyword>
<dbReference type="Gene3D" id="1.10.287.1120">
    <property type="entry name" value="Bipartite methylase S protein"/>
    <property type="match status" value="1"/>
</dbReference>
<keyword evidence="2" id="KW-0680">Restriction system</keyword>
<keyword evidence="5" id="KW-0540">Nuclease</keyword>
<dbReference type="InterPro" id="IPR044946">
    <property type="entry name" value="Restrct_endonuc_typeI_TRD_sf"/>
</dbReference>
<evidence type="ECO:0000313" key="5">
    <source>
        <dbReference type="EMBL" id="MDT0675123.1"/>
    </source>
</evidence>